<evidence type="ECO:0000313" key="4">
    <source>
        <dbReference type="Proteomes" id="UP001165085"/>
    </source>
</evidence>
<accession>A0A9W7DU84</accession>
<dbReference type="InterPro" id="IPR036259">
    <property type="entry name" value="MFS_trans_sf"/>
</dbReference>
<dbReference type="Proteomes" id="UP001165085">
    <property type="component" value="Unassembled WGS sequence"/>
</dbReference>
<sequence>MRGGSQSNVKTGLQATSPSDPKEQYTEFNESTAAGPPSTAPAATTAAPLPAYLPSLTLFLTYMCTMGSKCALPLAIPHRYPPPLPSPVFLSNLGIGPDNILSVTLLCSTLAVSVTKAMSGSVIDKLGGVSSTSVYASAPFLILIDIIFAVIWPSLISMISRSRPSKKQAKDISSLVVGGRAGMTIMFGLGGVTTGSSIFKFAGVAGGLAAASVGAGRFRRIKLVKKGGALPEKIMKNEGKENKSKFEVSPKLKNVIKTAGTLNFFLFTITRALLLIFGNFVLFVPSYLASFEHLPKSLPAGSFYSLGCIAGIMASSRKWSRWSRKKRKFVAGGSCILSFLSAISLLYPPFIKSWSVLLIMFLWGSSFVTPFYLPPTIYVLKVGKKQGTVGTLDNLFDLWSFLALAVFNSKVAKCVGTGGWDKVIMGLAGSALVSGLCVFTAIHREDRDEE</sequence>
<reference evidence="4" key="1">
    <citation type="journal article" date="2023" name="Commun. Biol.">
        <title>Genome analysis of Parmales, the sister group of diatoms, reveals the evolutionary specialization of diatoms from phago-mixotrophs to photoautotrophs.</title>
        <authorList>
            <person name="Ban H."/>
            <person name="Sato S."/>
            <person name="Yoshikawa S."/>
            <person name="Yamada K."/>
            <person name="Nakamura Y."/>
            <person name="Ichinomiya M."/>
            <person name="Sato N."/>
            <person name="Blanc-Mathieu R."/>
            <person name="Endo H."/>
            <person name="Kuwata A."/>
            <person name="Ogata H."/>
        </authorList>
    </citation>
    <scope>NUCLEOTIDE SEQUENCE [LARGE SCALE GENOMIC DNA]</scope>
    <source>
        <strain evidence="4">NIES 3701</strain>
    </source>
</reference>
<evidence type="ECO:0008006" key="5">
    <source>
        <dbReference type="Google" id="ProtNLM"/>
    </source>
</evidence>
<dbReference type="SUPFAM" id="SSF103473">
    <property type="entry name" value="MFS general substrate transporter"/>
    <property type="match status" value="1"/>
</dbReference>
<feature type="compositionally biased region" description="Low complexity" evidence="1">
    <location>
        <begin position="31"/>
        <end position="42"/>
    </location>
</feature>
<feature type="transmembrane region" description="Helical" evidence="2">
    <location>
        <begin position="423"/>
        <end position="442"/>
    </location>
</feature>
<protein>
    <recommendedName>
        <fullName evidence="5">MFS general substrate transporter</fullName>
    </recommendedName>
</protein>
<dbReference type="Gene3D" id="1.20.1250.20">
    <property type="entry name" value="MFS general substrate transporter like domains"/>
    <property type="match status" value="1"/>
</dbReference>
<feature type="transmembrane region" description="Helical" evidence="2">
    <location>
        <begin position="172"/>
        <end position="192"/>
    </location>
</feature>
<name>A0A9W7DU84_9STRA</name>
<dbReference type="OrthoDB" id="44642at2759"/>
<feature type="transmembrane region" description="Helical" evidence="2">
    <location>
        <begin position="138"/>
        <end position="160"/>
    </location>
</feature>
<evidence type="ECO:0000256" key="2">
    <source>
        <dbReference type="SAM" id="Phobius"/>
    </source>
</evidence>
<dbReference type="GO" id="GO:0022857">
    <property type="term" value="F:transmembrane transporter activity"/>
    <property type="evidence" value="ECO:0007669"/>
    <property type="project" value="InterPro"/>
</dbReference>
<comment type="caution">
    <text evidence="3">The sequence shown here is derived from an EMBL/GenBank/DDBJ whole genome shotgun (WGS) entry which is preliminary data.</text>
</comment>
<dbReference type="Pfam" id="PF07690">
    <property type="entry name" value="MFS_1"/>
    <property type="match status" value="1"/>
</dbReference>
<keyword evidence="2" id="KW-1133">Transmembrane helix</keyword>
<feature type="transmembrane region" description="Helical" evidence="2">
    <location>
        <begin position="300"/>
        <end position="317"/>
    </location>
</feature>
<evidence type="ECO:0000256" key="1">
    <source>
        <dbReference type="SAM" id="MobiDB-lite"/>
    </source>
</evidence>
<dbReference type="EMBL" id="BRXY01000027">
    <property type="protein sequence ID" value="GMH54455.1"/>
    <property type="molecule type" value="Genomic_DNA"/>
</dbReference>
<feature type="transmembrane region" description="Helical" evidence="2">
    <location>
        <begin position="329"/>
        <end position="347"/>
    </location>
</feature>
<proteinExistence type="predicted"/>
<keyword evidence="4" id="KW-1185">Reference proteome</keyword>
<dbReference type="AlphaFoldDB" id="A0A9W7DU84"/>
<keyword evidence="2" id="KW-0812">Transmembrane</keyword>
<dbReference type="InterPro" id="IPR011701">
    <property type="entry name" value="MFS"/>
</dbReference>
<feature type="transmembrane region" description="Helical" evidence="2">
    <location>
        <begin position="198"/>
        <end position="216"/>
    </location>
</feature>
<organism evidence="3 4">
    <name type="scientific">Triparma strigata</name>
    <dbReference type="NCBI Taxonomy" id="1606541"/>
    <lineage>
        <taxon>Eukaryota</taxon>
        <taxon>Sar</taxon>
        <taxon>Stramenopiles</taxon>
        <taxon>Ochrophyta</taxon>
        <taxon>Bolidophyceae</taxon>
        <taxon>Parmales</taxon>
        <taxon>Triparmaceae</taxon>
        <taxon>Triparma</taxon>
    </lineage>
</organism>
<feature type="transmembrane region" description="Helical" evidence="2">
    <location>
        <begin position="353"/>
        <end position="373"/>
    </location>
</feature>
<gene>
    <name evidence="3" type="ORF">TrST_g2216</name>
</gene>
<feature type="transmembrane region" description="Helical" evidence="2">
    <location>
        <begin position="100"/>
        <end position="118"/>
    </location>
</feature>
<keyword evidence="2" id="KW-0472">Membrane</keyword>
<feature type="compositionally biased region" description="Polar residues" evidence="1">
    <location>
        <begin position="1"/>
        <end position="19"/>
    </location>
</feature>
<evidence type="ECO:0000313" key="3">
    <source>
        <dbReference type="EMBL" id="GMH54455.1"/>
    </source>
</evidence>
<feature type="transmembrane region" description="Helical" evidence="2">
    <location>
        <begin position="262"/>
        <end position="288"/>
    </location>
</feature>
<feature type="region of interest" description="Disordered" evidence="1">
    <location>
        <begin position="1"/>
        <end position="42"/>
    </location>
</feature>